<evidence type="ECO:0000256" key="15">
    <source>
        <dbReference type="RuleBase" id="RU004196"/>
    </source>
</evidence>
<evidence type="ECO:0000256" key="11">
    <source>
        <dbReference type="ARBA" id="ARBA00023204"/>
    </source>
</evidence>
<dbReference type="InterPro" id="IPR012308">
    <property type="entry name" value="DNA_ligase_ATP-dep_N"/>
</dbReference>
<dbReference type="SUPFAM" id="SSF117018">
    <property type="entry name" value="ATP-dependent DNA ligase DNA-binding domain"/>
    <property type="match status" value="1"/>
</dbReference>
<gene>
    <name evidence="14" type="primary">lig</name>
    <name evidence="17" type="ORF">COV87_03560</name>
</gene>
<dbReference type="PANTHER" id="PTHR45674">
    <property type="entry name" value="DNA LIGASE 1/3 FAMILY MEMBER"/>
    <property type="match status" value="1"/>
</dbReference>
<comment type="function">
    <text evidence="14">DNA ligase that seals nicks in double-stranded DNA during DNA replication, DNA recombination and DNA repair.</text>
</comment>
<dbReference type="PANTHER" id="PTHR45674:SF4">
    <property type="entry name" value="DNA LIGASE 1"/>
    <property type="match status" value="1"/>
</dbReference>
<organism evidence="17 18">
    <name type="scientific">Candidatus Roizmanbacteria bacterium CG11_big_fil_rev_8_21_14_0_20_37_16</name>
    <dbReference type="NCBI Taxonomy" id="1974857"/>
    <lineage>
        <taxon>Bacteria</taxon>
        <taxon>Candidatus Roizmaniibacteriota</taxon>
    </lineage>
</organism>
<name>A0A2H0KLI2_9BACT</name>
<feature type="binding site" evidence="14">
    <location>
        <position position="341"/>
    </location>
    <ligand>
        <name>ATP</name>
        <dbReference type="ChEBI" id="CHEBI:30616"/>
    </ligand>
</feature>
<comment type="similarity">
    <text evidence="1 14 15">Belongs to the ATP-dependent DNA ligase family.</text>
</comment>
<dbReference type="Pfam" id="PF04679">
    <property type="entry name" value="DNA_ligase_A_C"/>
    <property type="match status" value="1"/>
</dbReference>
<dbReference type="GO" id="GO:0006281">
    <property type="term" value="P:DNA repair"/>
    <property type="evidence" value="ECO:0007669"/>
    <property type="project" value="UniProtKB-UniRule"/>
</dbReference>
<evidence type="ECO:0000256" key="8">
    <source>
        <dbReference type="ARBA" id="ARBA00022840"/>
    </source>
</evidence>
<dbReference type="InterPro" id="IPR050191">
    <property type="entry name" value="ATP-dep_DNA_ligase"/>
</dbReference>
<dbReference type="InterPro" id="IPR036599">
    <property type="entry name" value="DNA_ligase_N_sf"/>
</dbReference>
<dbReference type="InterPro" id="IPR012309">
    <property type="entry name" value="DNA_ligase_ATP-dep_C"/>
</dbReference>
<evidence type="ECO:0000256" key="9">
    <source>
        <dbReference type="ARBA" id="ARBA00022842"/>
    </source>
</evidence>
<dbReference type="GO" id="GO:0006310">
    <property type="term" value="P:DNA recombination"/>
    <property type="evidence" value="ECO:0007669"/>
    <property type="project" value="UniProtKB-UniRule"/>
</dbReference>
<feature type="active site" description="N6-AMP-lysine intermediate" evidence="14">
    <location>
        <position position="249"/>
    </location>
</feature>
<evidence type="ECO:0000256" key="7">
    <source>
        <dbReference type="ARBA" id="ARBA00022763"/>
    </source>
</evidence>
<proteinExistence type="inferred from homology"/>
<comment type="cofactor">
    <cofactor evidence="14">
        <name>Mg(2+)</name>
        <dbReference type="ChEBI" id="CHEBI:18420"/>
    </cofactor>
</comment>
<dbReference type="InterPro" id="IPR022865">
    <property type="entry name" value="DNA_ligae_ATP-dep_bac/arc"/>
</dbReference>
<dbReference type="GO" id="GO:0051301">
    <property type="term" value="P:cell division"/>
    <property type="evidence" value="ECO:0007669"/>
    <property type="project" value="UniProtKB-KW"/>
</dbReference>
<dbReference type="NCBIfam" id="TIGR00574">
    <property type="entry name" value="dnl1"/>
    <property type="match status" value="1"/>
</dbReference>
<dbReference type="GO" id="GO:0003677">
    <property type="term" value="F:DNA binding"/>
    <property type="evidence" value="ECO:0007669"/>
    <property type="project" value="InterPro"/>
</dbReference>
<dbReference type="GO" id="GO:0046872">
    <property type="term" value="F:metal ion binding"/>
    <property type="evidence" value="ECO:0007669"/>
    <property type="project" value="UniProtKB-KW"/>
</dbReference>
<feature type="binding site" evidence="14">
    <location>
        <position position="254"/>
    </location>
    <ligand>
        <name>ATP</name>
        <dbReference type="ChEBI" id="CHEBI:30616"/>
    </ligand>
</feature>
<keyword evidence="6 14" id="KW-0547">Nucleotide-binding</keyword>
<comment type="catalytic activity">
    <reaction evidence="13 14">
        <text>ATP + (deoxyribonucleotide)n-3'-hydroxyl + 5'-phospho-(deoxyribonucleotide)m = (deoxyribonucleotide)n+m + AMP + diphosphate.</text>
        <dbReference type="EC" id="6.5.1.1"/>
    </reaction>
</comment>
<evidence type="ECO:0000256" key="14">
    <source>
        <dbReference type="HAMAP-Rule" id="MF_00407"/>
    </source>
</evidence>
<keyword evidence="7 14" id="KW-0227">DNA damage</keyword>
<dbReference type="HAMAP" id="MF_00407">
    <property type="entry name" value="DNA_ligase"/>
    <property type="match status" value="1"/>
</dbReference>
<feature type="binding site" evidence="14">
    <location>
        <position position="301"/>
    </location>
    <ligand>
        <name>ATP</name>
        <dbReference type="ChEBI" id="CHEBI:30616"/>
    </ligand>
</feature>
<dbReference type="Pfam" id="PF01068">
    <property type="entry name" value="DNA_ligase_A_M"/>
    <property type="match status" value="1"/>
</dbReference>
<reference evidence="17 18" key="1">
    <citation type="submission" date="2017-09" db="EMBL/GenBank/DDBJ databases">
        <title>Depth-based differentiation of microbial function through sediment-hosted aquifers and enrichment of novel symbionts in the deep terrestrial subsurface.</title>
        <authorList>
            <person name="Probst A.J."/>
            <person name="Ladd B."/>
            <person name="Jarett J.K."/>
            <person name="Geller-Mcgrath D.E."/>
            <person name="Sieber C.M."/>
            <person name="Emerson J.B."/>
            <person name="Anantharaman K."/>
            <person name="Thomas B.C."/>
            <person name="Malmstrom R."/>
            <person name="Stieglmeier M."/>
            <person name="Klingl A."/>
            <person name="Woyke T."/>
            <person name="Ryan C.M."/>
            <person name="Banfield J.F."/>
        </authorList>
    </citation>
    <scope>NUCLEOTIDE SEQUENCE [LARGE SCALE GENOMIC DNA]</scope>
    <source>
        <strain evidence="17">CG11_big_fil_rev_8_21_14_0_20_37_16</strain>
    </source>
</reference>
<protein>
    <recommendedName>
        <fullName evidence="14">Probable DNA ligase</fullName>
        <ecNumber evidence="14">6.5.1.1</ecNumber>
    </recommendedName>
    <alternativeName>
        <fullName evidence="14">Polydeoxyribonucleotide synthase [ATP]</fullName>
    </alternativeName>
</protein>
<keyword evidence="5 14" id="KW-0479">Metal-binding</keyword>
<dbReference type="PROSITE" id="PS00333">
    <property type="entry name" value="DNA_LIGASE_A2"/>
    <property type="match status" value="1"/>
</dbReference>
<dbReference type="Gene3D" id="3.30.470.30">
    <property type="entry name" value="DNA ligase/mRNA capping enzyme"/>
    <property type="match status" value="1"/>
</dbReference>
<keyword evidence="11 14" id="KW-0234">DNA repair</keyword>
<feature type="domain" description="ATP-dependent DNA ligase family profile" evidence="16">
    <location>
        <begin position="329"/>
        <end position="468"/>
    </location>
</feature>
<dbReference type="PROSITE" id="PS50160">
    <property type="entry name" value="DNA_LIGASE_A3"/>
    <property type="match status" value="1"/>
</dbReference>
<sequence length="577" mass="66313">MYFSTLATYFERIEEKSSRLEITHILAELFNQLSVEEIGQTVYLLQGRVAPLFEKTEFGMAEKTVVKSIVSSLNIDRPYFEKENRRLGDVGKTVEEFKKQYVSFEQREMTISEVFLDLERLAKSAGDGSNEMKVGILGGLISQLDSKSCRYLVRIPQGMMRLGFSDMTIIDSYSWMLVGTKQYRPEIEAAYHVRPDLGYIGRLIKEKGIEGIKKVTPHIFTPIIMMRAERLSSGEEIVKQIGTCAIEPKYDGFRLQIHYKKETGEVRLYSRNLEDVSYMYPDVVMGVQQEIDAEEVIFEGEAIGYNPNIKQFLPFQETVQRKRKYDIEEKAKEIPLKLFVFELLYYNGISYINESFLKRREILEKVMNKNNVPEKNTTILAPHELLSDATIIEKNFDDAVAEGLEGIIAKKLDGTYKPGARGWNWIKFKRSYSSKIHDTVDCLVMGYDSGKGKRTGFGIGAFLVGVYDEKEETFKTVSKIGTGLTDDEWREMKMRCDKLQTKKKPPEYTIDKTMEVDTWVLPGIVVEIKADEITQSPSHTALFALRFPRLVRFRDDKSKTDVTSFSEISSLYTKQEA</sequence>
<dbReference type="Gene3D" id="2.40.50.140">
    <property type="entry name" value="Nucleic acid-binding proteins"/>
    <property type="match status" value="1"/>
</dbReference>
<evidence type="ECO:0000256" key="5">
    <source>
        <dbReference type="ARBA" id="ARBA00022723"/>
    </source>
</evidence>
<keyword evidence="8 14" id="KW-0067">ATP-binding</keyword>
<evidence type="ECO:0000256" key="2">
    <source>
        <dbReference type="ARBA" id="ARBA00022598"/>
    </source>
</evidence>
<dbReference type="Proteomes" id="UP000229497">
    <property type="component" value="Unassembled WGS sequence"/>
</dbReference>
<keyword evidence="2 14" id="KW-0436">Ligase</keyword>
<keyword evidence="9 14" id="KW-0460">Magnesium</keyword>
<dbReference type="SUPFAM" id="SSF56091">
    <property type="entry name" value="DNA ligase/mRNA capping enzyme, catalytic domain"/>
    <property type="match status" value="1"/>
</dbReference>
<keyword evidence="12 14" id="KW-0131">Cell cycle</keyword>
<comment type="caution">
    <text evidence="17">The sequence shown here is derived from an EMBL/GenBank/DDBJ whole genome shotgun (WGS) entry which is preliminary data.</text>
</comment>
<evidence type="ECO:0000259" key="16">
    <source>
        <dbReference type="PROSITE" id="PS50160"/>
    </source>
</evidence>
<dbReference type="InterPro" id="IPR012310">
    <property type="entry name" value="DNA_ligase_ATP-dep_cent"/>
</dbReference>
<dbReference type="EC" id="6.5.1.1" evidence="14"/>
<evidence type="ECO:0000313" key="18">
    <source>
        <dbReference type="Proteomes" id="UP000229497"/>
    </source>
</evidence>
<dbReference type="InterPro" id="IPR012340">
    <property type="entry name" value="NA-bd_OB-fold"/>
</dbReference>
<dbReference type="Gene3D" id="1.10.3260.10">
    <property type="entry name" value="DNA ligase, ATP-dependent, N-terminal domain"/>
    <property type="match status" value="1"/>
</dbReference>
<evidence type="ECO:0000256" key="12">
    <source>
        <dbReference type="ARBA" id="ARBA00023306"/>
    </source>
</evidence>
<evidence type="ECO:0000256" key="13">
    <source>
        <dbReference type="ARBA" id="ARBA00034003"/>
    </source>
</evidence>
<dbReference type="GO" id="GO:0006273">
    <property type="term" value="P:lagging strand elongation"/>
    <property type="evidence" value="ECO:0007669"/>
    <property type="project" value="TreeGrafter"/>
</dbReference>
<dbReference type="CDD" id="cd07901">
    <property type="entry name" value="Adenylation_DNA_ligase_Arch_LigB"/>
    <property type="match status" value="1"/>
</dbReference>
<dbReference type="AlphaFoldDB" id="A0A2H0KLI2"/>
<accession>A0A2H0KLI2</accession>
<feature type="binding site" evidence="14">
    <location>
        <position position="271"/>
    </location>
    <ligand>
        <name>ATP</name>
        <dbReference type="ChEBI" id="CHEBI:30616"/>
    </ligand>
</feature>
<feature type="binding site" evidence="14">
    <location>
        <position position="247"/>
    </location>
    <ligand>
        <name>ATP</name>
        <dbReference type="ChEBI" id="CHEBI:30616"/>
    </ligand>
</feature>
<dbReference type="SUPFAM" id="SSF50249">
    <property type="entry name" value="Nucleic acid-binding proteins"/>
    <property type="match status" value="1"/>
</dbReference>
<feature type="binding site" evidence="14">
    <location>
        <position position="427"/>
    </location>
    <ligand>
        <name>ATP</name>
        <dbReference type="ChEBI" id="CHEBI:30616"/>
    </ligand>
</feature>
<dbReference type="InterPro" id="IPR000977">
    <property type="entry name" value="DNA_ligase_ATP-dep"/>
</dbReference>
<keyword evidence="10 14" id="KW-0233">DNA recombination</keyword>
<dbReference type="GO" id="GO:0003910">
    <property type="term" value="F:DNA ligase (ATP) activity"/>
    <property type="evidence" value="ECO:0007669"/>
    <property type="project" value="UniProtKB-UniRule"/>
</dbReference>
<feature type="binding site" evidence="14">
    <location>
        <position position="421"/>
    </location>
    <ligand>
        <name>ATP</name>
        <dbReference type="ChEBI" id="CHEBI:30616"/>
    </ligand>
</feature>
<dbReference type="GO" id="GO:0071897">
    <property type="term" value="P:DNA biosynthetic process"/>
    <property type="evidence" value="ECO:0007669"/>
    <property type="project" value="InterPro"/>
</dbReference>
<evidence type="ECO:0000313" key="17">
    <source>
        <dbReference type="EMBL" id="PIQ71413.1"/>
    </source>
</evidence>
<evidence type="ECO:0000256" key="6">
    <source>
        <dbReference type="ARBA" id="ARBA00022741"/>
    </source>
</evidence>
<dbReference type="InterPro" id="IPR016059">
    <property type="entry name" value="DNA_ligase_ATP-dep_CS"/>
</dbReference>
<dbReference type="Pfam" id="PF04675">
    <property type="entry name" value="DNA_ligase_A_N"/>
    <property type="match status" value="1"/>
</dbReference>
<keyword evidence="4 14" id="KW-0235">DNA replication</keyword>
<dbReference type="GO" id="GO:0005524">
    <property type="term" value="F:ATP binding"/>
    <property type="evidence" value="ECO:0007669"/>
    <property type="project" value="UniProtKB-UniRule"/>
</dbReference>
<evidence type="ECO:0000256" key="4">
    <source>
        <dbReference type="ARBA" id="ARBA00022705"/>
    </source>
</evidence>
<evidence type="ECO:0000256" key="10">
    <source>
        <dbReference type="ARBA" id="ARBA00023172"/>
    </source>
</evidence>
<dbReference type="EMBL" id="PCVK01000101">
    <property type="protein sequence ID" value="PIQ71413.1"/>
    <property type="molecule type" value="Genomic_DNA"/>
</dbReference>
<keyword evidence="3 14" id="KW-0132">Cell division</keyword>
<evidence type="ECO:0000256" key="3">
    <source>
        <dbReference type="ARBA" id="ARBA00022618"/>
    </source>
</evidence>
<evidence type="ECO:0000256" key="1">
    <source>
        <dbReference type="ARBA" id="ARBA00007572"/>
    </source>
</evidence>